<dbReference type="InterPro" id="IPR036890">
    <property type="entry name" value="HATPase_C_sf"/>
</dbReference>
<dbReference type="Gene3D" id="1.25.40.10">
    <property type="entry name" value="Tetratricopeptide repeat domain"/>
    <property type="match status" value="2"/>
</dbReference>
<dbReference type="PROSITE" id="PS50005">
    <property type="entry name" value="TPR"/>
    <property type="match status" value="2"/>
</dbReference>
<dbReference type="InterPro" id="IPR036097">
    <property type="entry name" value="HisK_dim/P_sf"/>
</dbReference>
<dbReference type="InterPro" id="IPR003594">
    <property type="entry name" value="HATPase_dom"/>
</dbReference>
<dbReference type="GO" id="GO:0000155">
    <property type="term" value="F:phosphorelay sensor kinase activity"/>
    <property type="evidence" value="ECO:0007669"/>
    <property type="project" value="InterPro"/>
</dbReference>
<evidence type="ECO:0000313" key="14">
    <source>
        <dbReference type="Proteomes" id="UP000599688"/>
    </source>
</evidence>
<keyword evidence="7" id="KW-0067">ATP-binding</keyword>
<dbReference type="PROSITE" id="PS50109">
    <property type="entry name" value="HIS_KIN"/>
    <property type="match status" value="1"/>
</dbReference>
<dbReference type="GO" id="GO:0030295">
    <property type="term" value="F:protein kinase activator activity"/>
    <property type="evidence" value="ECO:0007669"/>
    <property type="project" value="TreeGrafter"/>
</dbReference>
<dbReference type="Pfam" id="PF13424">
    <property type="entry name" value="TPR_12"/>
    <property type="match status" value="3"/>
</dbReference>
<keyword evidence="9" id="KW-0802">TPR repeat</keyword>
<feature type="repeat" description="TPR" evidence="9">
    <location>
        <begin position="251"/>
        <end position="284"/>
    </location>
</feature>
<dbReference type="SUPFAM" id="SSF55874">
    <property type="entry name" value="ATPase domain of HSP90 chaperone/DNA topoisomerase II/histidine kinase"/>
    <property type="match status" value="1"/>
</dbReference>
<evidence type="ECO:0000313" key="13">
    <source>
        <dbReference type="EMBL" id="GGE03644.1"/>
    </source>
</evidence>
<feature type="repeat" description="TPR" evidence="9">
    <location>
        <begin position="131"/>
        <end position="164"/>
    </location>
</feature>
<dbReference type="SMART" id="SM00387">
    <property type="entry name" value="HATPase_c"/>
    <property type="match status" value="1"/>
</dbReference>
<keyword evidence="5" id="KW-0547">Nucleotide-binding</keyword>
<dbReference type="SUPFAM" id="SSF47384">
    <property type="entry name" value="Homodimeric domain of signal transducing histidine kinase"/>
    <property type="match status" value="1"/>
</dbReference>
<keyword evidence="11" id="KW-0812">Transmembrane</keyword>
<keyword evidence="8" id="KW-0902">Two-component regulatory system</keyword>
<dbReference type="GO" id="GO:0005524">
    <property type="term" value="F:ATP binding"/>
    <property type="evidence" value="ECO:0007669"/>
    <property type="project" value="UniProtKB-KW"/>
</dbReference>
<dbReference type="InterPro" id="IPR050351">
    <property type="entry name" value="BphY/WalK/GraS-like"/>
</dbReference>
<evidence type="ECO:0000256" key="4">
    <source>
        <dbReference type="ARBA" id="ARBA00022679"/>
    </source>
</evidence>
<gene>
    <name evidence="13" type="ORF">GCM10010831_01540</name>
</gene>
<dbReference type="InterPro" id="IPR005467">
    <property type="entry name" value="His_kinase_dom"/>
</dbReference>
<keyword evidence="14" id="KW-1185">Reference proteome</keyword>
<dbReference type="SMART" id="SM00028">
    <property type="entry name" value="TPR"/>
    <property type="match status" value="8"/>
</dbReference>
<accession>A0A916ZLT5</accession>
<evidence type="ECO:0000256" key="10">
    <source>
        <dbReference type="SAM" id="Coils"/>
    </source>
</evidence>
<dbReference type="Pfam" id="PF02518">
    <property type="entry name" value="HATPase_c"/>
    <property type="match status" value="1"/>
</dbReference>
<dbReference type="Proteomes" id="UP000599688">
    <property type="component" value="Unassembled WGS sequence"/>
</dbReference>
<keyword evidence="6" id="KW-0418">Kinase</keyword>
<feature type="domain" description="Histidine kinase" evidence="12">
    <location>
        <begin position="592"/>
        <end position="806"/>
    </location>
</feature>
<dbReference type="CDD" id="cd00075">
    <property type="entry name" value="HATPase"/>
    <property type="match status" value="1"/>
</dbReference>
<evidence type="ECO:0000256" key="9">
    <source>
        <dbReference type="PROSITE-ProRule" id="PRU00339"/>
    </source>
</evidence>
<keyword evidence="3" id="KW-0597">Phosphoprotein</keyword>
<feature type="coiled-coil region" evidence="10">
    <location>
        <begin position="555"/>
        <end position="592"/>
    </location>
</feature>
<evidence type="ECO:0000259" key="12">
    <source>
        <dbReference type="PROSITE" id="PS50109"/>
    </source>
</evidence>
<keyword evidence="11" id="KW-1133">Transmembrane helix</keyword>
<dbReference type="SUPFAM" id="SSF48452">
    <property type="entry name" value="TPR-like"/>
    <property type="match status" value="2"/>
</dbReference>
<evidence type="ECO:0000256" key="3">
    <source>
        <dbReference type="ARBA" id="ARBA00022553"/>
    </source>
</evidence>
<organism evidence="13 14">
    <name type="scientific">Psychroflexus salis</name>
    <dbReference type="NCBI Taxonomy" id="1526574"/>
    <lineage>
        <taxon>Bacteria</taxon>
        <taxon>Pseudomonadati</taxon>
        <taxon>Bacteroidota</taxon>
        <taxon>Flavobacteriia</taxon>
        <taxon>Flavobacteriales</taxon>
        <taxon>Flavobacteriaceae</taxon>
        <taxon>Psychroflexus</taxon>
    </lineage>
</organism>
<dbReference type="InterPro" id="IPR004358">
    <property type="entry name" value="Sig_transdc_His_kin-like_C"/>
</dbReference>
<dbReference type="EMBL" id="BMGL01000001">
    <property type="protein sequence ID" value="GGE03644.1"/>
    <property type="molecule type" value="Genomic_DNA"/>
</dbReference>
<dbReference type="Pfam" id="PF13374">
    <property type="entry name" value="TPR_10"/>
    <property type="match status" value="1"/>
</dbReference>
<dbReference type="CDD" id="cd00082">
    <property type="entry name" value="HisKA"/>
    <property type="match status" value="1"/>
</dbReference>
<dbReference type="SUPFAM" id="SSF81901">
    <property type="entry name" value="HCP-like"/>
    <property type="match status" value="1"/>
</dbReference>
<dbReference type="Gene3D" id="3.30.565.10">
    <property type="entry name" value="Histidine kinase-like ATPase, C-terminal domain"/>
    <property type="match status" value="1"/>
</dbReference>
<comment type="catalytic activity">
    <reaction evidence="1">
        <text>ATP + protein L-histidine = ADP + protein N-phospho-L-histidine.</text>
        <dbReference type="EC" id="2.7.13.3"/>
    </reaction>
</comment>
<dbReference type="InterPro" id="IPR003661">
    <property type="entry name" value="HisK_dim/P_dom"/>
</dbReference>
<proteinExistence type="predicted"/>
<evidence type="ECO:0000256" key="8">
    <source>
        <dbReference type="ARBA" id="ARBA00023012"/>
    </source>
</evidence>
<evidence type="ECO:0000256" key="2">
    <source>
        <dbReference type="ARBA" id="ARBA00012438"/>
    </source>
</evidence>
<evidence type="ECO:0000256" key="11">
    <source>
        <dbReference type="SAM" id="Phobius"/>
    </source>
</evidence>
<dbReference type="EC" id="2.7.13.3" evidence="2"/>
<keyword evidence="4" id="KW-0808">Transferase</keyword>
<feature type="transmembrane region" description="Helical" evidence="11">
    <location>
        <begin position="533"/>
        <end position="552"/>
    </location>
</feature>
<dbReference type="PRINTS" id="PR00344">
    <property type="entry name" value="BCTRLSENSOR"/>
</dbReference>
<comment type="caution">
    <text evidence="13">The sequence shown here is derived from an EMBL/GenBank/DDBJ whole genome shotgun (WGS) entry which is preliminary data.</text>
</comment>
<sequence length="806" mass="92710">MKYKHGKTLQLKTYLLAFLYFIGTFGVLAQQHKIDSLKFQINSIKIDNNKKVDLYNDLAHLYTKSSPDSIKLFTEKSISLAKELNYKNGIADALKVEAVYHYYQGNIDQSYKNLNQSIAIYKEEDNLKGLANAYNNYGLVLNTYGAYKESSEKYKQALAINEKRKDTISIVRNLVNLGNNVSNRSEYKEAKSYYDRAMLLANSTKNYEQQANIYNGYAIVAERTGNFEEAKQNILKAQEIYENLKTPSYLFITYNNIANINRKQSDYAEAIRNFQKALEIANKIENKRYQGIVFNNIASCWYNLESYDKALEMYKASAAIAEPIDQRTYMASISNIALIYERDEDNLQRLQDALNLYKKAEAYFIEQNSNSDLTNTYNNIANVYLKLKDTLASKNYYEVAKKLGEKVSAKYSLTDTYASLAEIYANKKQWNKAIELAEKSIQTAEELKIFNEVIYAANILVEAHEASKNYAEALYYQKKINEVSTELFDKEKNREIGRLEAEMEFKVIEEEIKLANETEILKKEVSINRQKNLIVLFSVILLALIIIIGLLIKLKINEQKAYQSLQKSQEKIENQNRELKKLHDEKNKLFSIIPHDLRGPLKTLKSFFEMSIRNEISEKELKTMVPEIDKNLERIIILTDNLLNWSSKLIKNEQSTKKLVAILDKINEVETLFKTSLDDKKIQFIKVIDANLKVWIIENNLELIFRNLISNAIKYSKINGKITITAKELKSHTEICIEDNGIGMTKKQAQKVFNGELNSIIGTNNEKGSGIGLLLCKTFVEENSGEIWVKHTKPGKGTTVCFTIPK</sequence>
<dbReference type="InterPro" id="IPR019734">
    <property type="entry name" value="TPR_rpt"/>
</dbReference>
<dbReference type="RefSeq" id="WP_188404850.1">
    <property type="nucleotide sequence ID" value="NZ_BMGL01000001.1"/>
</dbReference>
<evidence type="ECO:0000256" key="5">
    <source>
        <dbReference type="ARBA" id="ARBA00022741"/>
    </source>
</evidence>
<dbReference type="PANTHER" id="PTHR42878">
    <property type="entry name" value="TWO-COMPONENT HISTIDINE KINASE"/>
    <property type="match status" value="1"/>
</dbReference>
<keyword evidence="10" id="KW-0175">Coiled coil</keyword>
<keyword evidence="11" id="KW-0472">Membrane</keyword>
<dbReference type="GO" id="GO:0007234">
    <property type="term" value="P:osmosensory signaling via phosphorelay pathway"/>
    <property type="evidence" value="ECO:0007669"/>
    <property type="project" value="TreeGrafter"/>
</dbReference>
<dbReference type="InterPro" id="IPR011990">
    <property type="entry name" value="TPR-like_helical_dom_sf"/>
</dbReference>
<name>A0A916ZLT5_9FLAO</name>
<dbReference type="Gene3D" id="1.10.287.130">
    <property type="match status" value="1"/>
</dbReference>
<dbReference type="GO" id="GO:0000156">
    <property type="term" value="F:phosphorelay response regulator activity"/>
    <property type="evidence" value="ECO:0007669"/>
    <property type="project" value="TreeGrafter"/>
</dbReference>
<protein>
    <recommendedName>
        <fullName evidence="2">histidine kinase</fullName>
        <ecNumber evidence="2">2.7.13.3</ecNumber>
    </recommendedName>
</protein>
<reference evidence="13 14" key="1">
    <citation type="journal article" date="2014" name="Int. J. Syst. Evol. Microbiol.">
        <title>Complete genome sequence of Corynebacterium casei LMG S-19264T (=DSM 44701T), isolated from a smear-ripened cheese.</title>
        <authorList>
            <consortium name="US DOE Joint Genome Institute (JGI-PGF)"/>
            <person name="Walter F."/>
            <person name="Albersmeier A."/>
            <person name="Kalinowski J."/>
            <person name="Ruckert C."/>
        </authorList>
    </citation>
    <scope>NUCLEOTIDE SEQUENCE [LARGE SCALE GENOMIC DNA]</scope>
    <source>
        <strain evidence="13 14">CGMCC 1.12925</strain>
    </source>
</reference>
<dbReference type="Pfam" id="PF13181">
    <property type="entry name" value="TPR_8"/>
    <property type="match status" value="1"/>
</dbReference>
<evidence type="ECO:0000256" key="6">
    <source>
        <dbReference type="ARBA" id="ARBA00022777"/>
    </source>
</evidence>
<dbReference type="AlphaFoldDB" id="A0A916ZLT5"/>
<evidence type="ECO:0000256" key="1">
    <source>
        <dbReference type="ARBA" id="ARBA00000085"/>
    </source>
</evidence>
<dbReference type="PANTHER" id="PTHR42878:SF7">
    <property type="entry name" value="SENSOR HISTIDINE KINASE GLRK"/>
    <property type="match status" value="1"/>
</dbReference>
<evidence type="ECO:0000256" key="7">
    <source>
        <dbReference type="ARBA" id="ARBA00022840"/>
    </source>
</evidence>